<reference evidence="1 2" key="1">
    <citation type="submission" date="2017-08" db="EMBL/GenBank/DDBJ databases">
        <authorList>
            <person name="de Groot N.N."/>
        </authorList>
    </citation>
    <scope>NUCLEOTIDE SEQUENCE [LARGE SCALE GENOMIC DNA]</scope>
    <source>
        <strain evidence="1 2">JC228</strain>
    </source>
</reference>
<dbReference type="RefSeq" id="WP_097158267.1">
    <property type="nucleotide sequence ID" value="NZ_JBEPMQ010000002.1"/>
</dbReference>
<proteinExistence type="predicted"/>
<protein>
    <submittedName>
        <fullName evidence="1">Uncharacterized protein</fullName>
    </submittedName>
</protein>
<accession>A0A285CR54</accession>
<organism evidence="1 2">
    <name type="scientific">Bacillus oleivorans</name>
    <dbReference type="NCBI Taxonomy" id="1448271"/>
    <lineage>
        <taxon>Bacteria</taxon>
        <taxon>Bacillati</taxon>
        <taxon>Bacillota</taxon>
        <taxon>Bacilli</taxon>
        <taxon>Bacillales</taxon>
        <taxon>Bacillaceae</taxon>
        <taxon>Bacillus</taxon>
    </lineage>
</organism>
<dbReference type="Proteomes" id="UP000219546">
    <property type="component" value="Unassembled WGS sequence"/>
</dbReference>
<keyword evidence="2" id="KW-1185">Reference proteome</keyword>
<gene>
    <name evidence="1" type="ORF">SAMN05877753_103356</name>
</gene>
<evidence type="ECO:0000313" key="1">
    <source>
        <dbReference type="EMBL" id="SNX69974.1"/>
    </source>
</evidence>
<evidence type="ECO:0000313" key="2">
    <source>
        <dbReference type="Proteomes" id="UP000219546"/>
    </source>
</evidence>
<dbReference type="AlphaFoldDB" id="A0A285CR54"/>
<name>A0A285CR54_9BACI</name>
<dbReference type="EMBL" id="OAOP01000003">
    <property type="protein sequence ID" value="SNX69974.1"/>
    <property type="molecule type" value="Genomic_DNA"/>
</dbReference>
<sequence length="124" mass="14176">MEPEELDAVVKIIETVEFKDVEINQDGQAPIHAHLYGREEFKEGQIGYRVDADWNSILGDEEGDWQDDWYVIGYNLDTGDPLFVDVTEVEFPVFTAENGKGEWNPTRLFNSLDDVINHVKEGDS</sequence>
<dbReference type="OrthoDB" id="8444591at2"/>